<comment type="miscellaneous">
    <text evidence="3">There are 2 substrate-binding sites: the catalytic A site, and the non-catalytic B site that may play a role in the transfer of substrate or product between the active site and the solvent. Alternatively, the B site may bind allosteric effectors.</text>
</comment>
<dbReference type="PROSITE" id="PS00163">
    <property type="entry name" value="FUMARATE_LYASES"/>
    <property type="match status" value="1"/>
</dbReference>
<dbReference type="InterPro" id="IPR005677">
    <property type="entry name" value="Fum_hydII"/>
</dbReference>
<accession>A0A1X7JEF5</accession>
<dbReference type="RefSeq" id="WP_085544376.1">
    <property type="nucleotide sequence ID" value="NZ_FXBB01000011.1"/>
</dbReference>
<dbReference type="GO" id="GO:0004333">
    <property type="term" value="F:fumarate hydratase activity"/>
    <property type="evidence" value="ECO:0007669"/>
    <property type="project" value="UniProtKB-UniRule"/>
</dbReference>
<comment type="similarity">
    <text evidence="1 3">Belongs to the class-II fumarase/aspartase family. Fumarase subfamily.</text>
</comment>
<dbReference type="GO" id="GO:0006108">
    <property type="term" value="P:malate metabolic process"/>
    <property type="evidence" value="ECO:0007669"/>
    <property type="project" value="TreeGrafter"/>
</dbReference>
<dbReference type="FunFam" id="1.10.40.30:FF:000002">
    <property type="entry name" value="Fumarate hydratase class II"/>
    <property type="match status" value="1"/>
</dbReference>
<evidence type="ECO:0000313" key="7">
    <source>
        <dbReference type="Proteomes" id="UP000193355"/>
    </source>
</evidence>
<dbReference type="HAMAP" id="MF_00743">
    <property type="entry name" value="FumaraseC"/>
    <property type="match status" value="1"/>
</dbReference>
<dbReference type="EMBL" id="FXBB01000011">
    <property type="protein sequence ID" value="SMG26238.1"/>
    <property type="molecule type" value="Genomic_DNA"/>
</dbReference>
<feature type="binding site" description="in site B" evidence="3">
    <location>
        <begin position="122"/>
        <end position="125"/>
    </location>
    <ligand>
        <name>substrate</name>
    </ligand>
</feature>
<dbReference type="InterPro" id="IPR020557">
    <property type="entry name" value="Fumarate_lyase_CS"/>
</dbReference>
<comment type="subunit">
    <text evidence="3">Homotetramer.</text>
</comment>
<comment type="subcellular location">
    <subcellularLocation>
        <location evidence="3">Cytoplasm</location>
    </subcellularLocation>
</comment>
<dbReference type="Gene3D" id="1.10.40.30">
    <property type="entry name" value="Fumarase/aspartase (C-terminal domain)"/>
    <property type="match status" value="1"/>
</dbReference>
<dbReference type="InterPro" id="IPR008948">
    <property type="entry name" value="L-Aspartase-like"/>
</dbReference>
<proteinExistence type="inferred from homology"/>
<dbReference type="NCBIfam" id="TIGR00979">
    <property type="entry name" value="fumC_II"/>
    <property type="match status" value="1"/>
</dbReference>
<comment type="pathway">
    <text evidence="3">Carbohydrate metabolism; tricarboxylic acid cycle; (S)-malate from fumarate: step 1/1.</text>
</comment>
<keyword evidence="7" id="KW-1185">Reference proteome</keyword>
<dbReference type="PANTHER" id="PTHR11444:SF1">
    <property type="entry name" value="FUMARATE HYDRATASE, MITOCHONDRIAL"/>
    <property type="match status" value="1"/>
</dbReference>
<keyword evidence="3" id="KW-0963">Cytoplasm</keyword>
<dbReference type="Pfam" id="PF00206">
    <property type="entry name" value="Lyase_1"/>
    <property type="match status" value="1"/>
</dbReference>
<dbReference type="Proteomes" id="UP000193355">
    <property type="component" value="Unassembled WGS sequence"/>
</dbReference>
<dbReference type="InterPro" id="IPR018951">
    <property type="entry name" value="Fumarase_C_C"/>
</dbReference>
<feature type="binding site" evidence="3">
    <location>
        <position position="180"/>
    </location>
    <ligand>
        <name>substrate</name>
    </ligand>
</feature>
<evidence type="ECO:0000256" key="3">
    <source>
        <dbReference type="HAMAP-Rule" id="MF_00743"/>
    </source>
</evidence>
<evidence type="ECO:0000259" key="5">
    <source>
        <dbReference type="Pfam" id="PF10415"/>
    </source>
</evidence>
<dbReference type="PRINTS" id="PR00145">
    <property type="entry name" value="ARGSUCLYASE"/>
</dbReference>
<feature type="domain" description="Fumarase C C-terminal" evidence="5">
    <location>
        <begin position="401"/>
        <end position="453"/>
    </location>
</feature>
<dbReference type="GO" id="GO:0006106">
    <property type="term" value="P:fumarate metabolic process"/>
    <property type="evidence" value="ECO:0007669"/>
    <property type="project" value="InterPro"/>
</dbReference>
<dbReference type="GO" id="GO:0006099">
    <property type="term" value="P:tricarboxylic acid cycle"/>
    <property type="evidence" value="ECO:0007669"/>
    <property type="project" value="UniProtKB-UniRule"/>
</dbReference>
<organism evidence="6 7">
    <name type="scientific">Dethiosulfovibrio salsuginis</name>
    <dbReference type="NCBI Taxonomy" id="561720"/>
    <lineage>
        <taxon>Bacteria</taxon>
        <taxon>Thermotogati</taxon>
        <taxon>Synergistota</taxon>
        <taxon>Synergistia</taxon>
        <taxon>Synergistales</taxon>
        <taxon>Dethiosulfovibrionaceae</taxon>
        <taxon>Dethiosulfovibrio</taxon>
    </lineage>
</organism>
<dbReference type="PANTHER" id="PTHR11444">
    <property type="entry name" value="ASPARTATEAMMONIA/ARGININOSUCCINATE/ADENYLOSUCCINATE LYASE"/>
    <property type="match status" value="1"/>
</dbReference>
<feature type="active site" evidence="3">
    <location>
        <position position="311"/>
    </location>
</feature>
<comment type="function">
    <text evidence="3">Involved in the TCA cycle. Catalyzes the stereospecific interconversion of fumarate to L-malate.</text>
</comment>
<dbReference type="Gene3D" id="1.10.275.10">
    <property type="entry name" value="Fumarase/aspartase (N-terminal domain)"/>
    <property type="match status" value="1"/>
</dbReference>
<dbReference type="STRING" id="561720.SAMN06275492_11129"/>
<dbReference type="NCBIfam" id="NF008909">
    <property type="entry name" value="PRK12273.1"/>
    <property type="match status" value="1"/>
</dbReference>
<dbReference type="OrthoDB" id="9802809at2"/>
<sequence>MKYRVERDSLGEVQVPEQALWGAQTQRSLVNFPIGTEKMPSEVIEAVGMIKKAAAIVNVELKVLDKEKGVAIARAADKVIAGDHDDQFPLSLWQTGSGTQTNMNVNEVLANLASKYSGEPIHPNDHVNRSQSSNDVFPTAMHLATVLAVEERLIPAMEGMAGVLGEKRDRYAGLVKIGRTHLQDATPVTLGQEIGGWLRMIERCQSMIMTSVEYLKDLAIGGTAVGTGLNAPDGFGEKVAVQLGDITGIDFRSAPDKFHSLTSKDELVALHGTLKALAADLMKIANDVRWLASGPRCGLGELVIPANEPGSSIMPGKVNPTQVEAITMISVQVMGNDAVVGIAASQGNFQLNVFMPVMINAVLQSVRLLSDGINSFTERCLKGLEADEERLSSTRDRSLMLVTALAPALGYDTAASVAKKAHQERTTLKEAAVSMGVLTGDEFDKLVVPERMV</sequence>
<dbReference type="InterPro" id="IPR022761">
    <property type="entry name" value="Fumarate_lyase_N"/>
</dbReference>
<dbReference type="Pfam" id="PF10415">
    <property type="entry name" value="FumaraseC_C"/>
    <property type="match status" value="1"/>
</dbReference>
<keyword evidence="3" id="KW-0816">Tricarboxylic acid cycle</keyword>
<dbReference type="PRINTS" id="PR00149">
    <property type="entry name" value="FUMRATELYASE"/>
</dbReference>
<feature type="site" description="Important for catalytic activity" evidence="3">
    <location>
        <position position="324"/>
    </location>
</feature>
<feature type="active site" description="Proton donor/acceptor" evidence="3">
    <location>
        <position position="181"/>
    </location>
</feature>
<dbReference type="InterPro" id="IPR000362">
    <property type="entry name" value="Fumarate_lyase_fam"/>
</dbReference>
<dbReference type="FunFam" id="1.20.200.10:FF:000001">
    <property type="entry name" value="Fumarate hydratase, mitochondrial"/>
    <property type="match status" value="1"/>
</dbReference>
<feature type="domain" description="Fumarate lyase N-terminal" evidence="4">
    <location>
        <begin position="11"/>
        <end position="335"/>
    </location>
</feature>
<feature type="binding site" evidence="3">
    <location>
        <position position="312"/>
    </location>
    <ligand>
        <name>substrate</name>
    </ligand>
</feature>
<dbReference type="UniPathway" id="UPA00223">
    <property type="reaction ID" value="UER01007"/>
</dbReference>
<gene>
    <name evidence="3" type="primary">fumC</name>
    <name evidence="6" type="ORF">SAMN06275492_11129</name>
</gene>
<feature type="binding site" evidence="3">
    <location>
        <begin position="132"/>
        <end position="134"/>
    </location>
    <ligand>
        <name>substrate</name>
    </ligand>
</feature>
<name>A0A1X7JEF5_9BACT</name>
<evidence type="ECO:0000256" key="1">
    <source>
        <dbReference type="ARBA" id="ARBA00009084"/>
    </source>
</evidence>
<evidence type="ECO:0000313" key="6">
    <source>
        <dbReference type="EMBL" id="SMG26238.1"/>
    </source>
</evidence>
<dbReference type="Gene3D" id="1.20.200.10">
    <property type="entry name" value="Fumarase/aspartase (Central domain)"/>
    <property type="match status" value="1"/>
</dbReference>
<feature type="binding site" evidence="3">
    <location>
        <begin position="97"/>
        <end position="99"/>
    </location>
    <ligand>
        <name>substrate</name>
    </ligand>
</feature>
<feature type="binding site" evidence="3">
    <location>
        <begin position="317"/>
        <end position="319"/>
    </location>
    <ligand>
        <name>substrate</name>
    </ligand>
</feature>
<evidence type="ECO:0000256" key="2">
    <source>
        <dbReference type="ARBA" id="ARBA00023239"/>
    </source>
</evidence>
<comment type="catalytic activity">
    <reaction evidence="3">
        <text>(S)-malate = fumarate + H2O</text>
        <dbReference type="Rhea" id="RHEA:12460"/>
        <dbReference type="ChEBI" id="CHEBI:15377"/>
        <dbReference type="ChEBI" id="CHEBI:15589"/>
        <dbReference type="ChEBI" id="CHEBI:29806"/>
        <dbReference type="EC" id="4.2.1.2"/>
    </reaction>
</comment>
<evidence type="ECO:0000259" key="4">
    <source>
        <dbReference type="Pfam" id="PF00206"/>
    </source>
</evidence>
<keyword evidence="2 3" id="KW-0456">Lyase</keyword>
<dbReference type="EC" id="4.2.1.2" evidence="3"/>
<protein>
    <recommendedName>
        <fullName evidence="3">Fumarate hydratase class II</fullName>
        <shortName evidence="3">Fumarase C</shortName>
        <ecNumber evidence="3">4.2.1.2</ecNumber>
    </recommendedName>
    <alternativeName>
        <fullName evidence="3">Aerobic fumarase</fullName>
    </alternativeName>
    <alternativeName>
        <fullName evidence="3">Iron-independent fumarase</fullName>
    </alternativeName>
</protein>
<dbReference type="AlphaFoldDB" id="A0A1X7JEF5"/>
<dbReference type="GO" id="GO:0005737">
    <property type="term" value="C:cytoplasm"/>
    <property type="evidence" value="ECO:0007669"/>
    <property type="project" value="UniProtKB-SubCell"/>
</dbReference>
<reference evidence="7" key="1">
    <citation type="submission" date="2017-04" db="EMBL/GenBank/DDBJ databases">
        <authorList>
            <person name="Varghese N."/>
            <person name="Submissions S."/>
        </authorList>
    </citation>
    <scope>NUCLEOTIDE SEQUENCE [LARGE SCALE GENOMIC DNA]</scope>
    <source>
        <strain evidence="7">USBA 82</strain>
    </source>
</reference>
<dbReference type="FunFam" id="1.10.275.10:FF:000001">
    <property type="entry name" value="Fumarate hydratase, mitochondrial"/>
    <property type="match status" value="1"/>
</dbReference>
<dbReference type="CDD" id="cd01362">
    <property type="entry name" value="Fumarase_classII"/>
    <property type="match status" value="1"/>
</dbReference>
<dbReference type="SUPFAM" id="SSF48557">
    <property type="entry name" value="L-aspartase-like"/>
    <property type="match status" value="1"/>
</dbReference>
<dbReference type="InterPro" id="IPR024083">
    <property type="entry name" value="Fumarase/histidase_N"/>
</dbReference>